<accession>A0A0J7KVR4</accession>
<evidence type="ECO:0000259" key="9">
    <source>
        <dbReference type="Pfam" id="PF08240"/>
    </source>
</evidence>
<dbReference type="InterPro" id="IPR013154">
    <property type="entry name" value="ADH-like_N"/>
</dbReference>
<dbReference type="Proteomes" id="UP000036403">
    <property type="component" value="Unassembled WGS sequence"/>
</dbReference>
<comment type="caution">
    <text evidence="10">The sequence shown here is derived from an EMBL/GenBank/DDBJ whole genome shotgun (WGS) entry which is preliminary data.</text>
</comment>
<dbReference type="InterPro" id="IPR051034">
    <property type="entry name" value="Mito_Enoyl-ACP_Reductase"/>
</dbReference>
<keyword evidence="4" id="KW-0809">Transit peptide</keyword>
<dbReference type="GO" id="GO:0005739">
    <property type="term" value="C:mitochondrion"/>
    <property type="evidence" value="ECO:0007669"/>
    <property type="project" value="UniProtKB-SubCell"/>
</dbReference>
<evidence type="ECO:0000256" key="2">
    <source>
        <dbReference type="ARBA" id="ARBA00010371"/>
    </source>
</evidence>
<comment type="subcellular location">
    <subcellularLocation>
        <location evidence="1">Mitochondrion</location>
    </subcellularLocation>
</comment>
<keyword evidence="11" id="KW-1185">Reference proteome</keyword>
<keyword evidence="6" id="KW-0496">Mitochondrion</keyword>
<dbReference type="SUPFAM" id="SSF52317">
    <property type="entry name" value="Class I glutamine amidotransferase-like"/>
    <property type="match status" value="1"/>
</dbReference>
<evidence type="ECO:0000256" key="1">
    <source>
        <dbReference type="ARBA" id="ARBA00004173"/>
    </source>
</evidence>
<evidence type="ECO:0000256" key="7">
    <source>
        <dbReference type="ARBA" id="ARBA00041058"/>
    </source>
</evidence>
<dbReference type="Gene3D" id="3.40.50.880">
    <property type="match status" value="2"/>
</dbReference>
<dbReference type="InterPro" id="IPR029062">
    <property type="entry name" value="Class_I_gatase-like"/>
</dbReference>
<dbReference type="InterPro" id="IPR011032">
    <property type="entry name" value="GroES-like_sf"/>
</dbReference>
<dbReference type="Pfam" id="PF08240">
    <property type="entry name" value="ADH_N"/>
    <property type="match status" value="1"/>
</dbReference>
<proteinExistence type="inferred from homology"/>
<reference evidence="10 11" key="1">
    <citation type="submission" date="2015-04" db="EMBL/GenBank/DDBJ databases">
        <title>Lasius niger genome sequencing.</title>
        <authorList>
            <person name="Konorov E.A."/>
            <person name="Nikitin M.A."/>
            <person name="Kirill M.V."/>
            <person name="Chang P."/>
        </authorList>
    </citation>
    <scope>NUCLEOTIDE SEQUENCE [LARGE SCALE GENOMIC DNA]</scope>
    <source>
        <tissue evidence="10">Whole</tissue>
    </source>
</reference>
<dbReference type="STRING" id="67767.A0A0J7KVR4"/>
<feature type="domain" description="Alcohol dehydrogenase-like N-terminal" evidence="9">
    <location>
        <begin position="80"/>
        <end position="163"/>
    </location>
</feature>
<organism evidence="10 11">
    <name type="scientific">Lasius niger</name>
    <name type="common">Black garden ant</name>
    <dbReference type="NCBI Taxonomy" id="67767"/>
    <lineage>
        <taxon>Eukaryota</taxon>
        <taxon>Metazoa</taxon>
        <taxon>Ecdysozoa</taxon>
        <taxon>Arthropoda</taxon>
        <taxon>Hexapoda</taxon>
        <taxon>Insecta</taxon>
        <taxon>Pterygota</taxon>
        <taxon>Neoptera</taxon>
        <taxon>Endopterygota</taxon>
        <taxon>Hymenoptera</taxon>
        <taxon>Apocrita</taxon>
        <taxon>Aculeata</taxon>
        <taxon>Formicoidea</taxon>
        <taxon>Formicidae</taxon>
        <taxon>Formicinae</taxon>
        <taxon>Lasius</taxon>
        <taxon>Lasius</taxon>
    </lineage>
</organism>
<evidence type="ECO:0000256" key="4">
    <source>
        <dbReference type="ARBA" id="ARBA00022946"/>
    </source>
</evidence>
<dbReference type="GO" id="GO:0016491">
    <property type="term" value="F:oxidoreductase activity"/>
    <property type="evidence" value="ECO:0007669"/>
    <property type="project" value="UniProtKB-KW"/>
</dbReference>
<dbReference type="OrthoDB" id="3509362at2759"/>
<dbReference type="Gene3D" id="3.90.180.10">
    <property type="entry name" value="Medium-chain alcohol dehydrogenases, catalytic domain"/>
    <property type="match status" value="2"/>
</dbReference>
<evidence type="ECO:0000256" key="8">
    <source>
        <dbReference type="ARBA" id="ARBA00042123"/>
    </source>
</evidence>
<evidence type="ECO:0000256" key="6">
    <source>
        <dbReference type="ARBA" id="ARBA00023128"/>
    </source>
</evidence>
<comment type="similarity">
    <text evidence="2">Belongs to the zinc-containing alcohol dehydrogenase family. Quinone oxidoreductase subfamily.</text>
</comment>
<dbReference type="EMBL" id="LBMM01002771">
    <property type="protein sequence ID" value="KMQ94393.1"/>
    <property type="molecule type" value="Genomic_DNA"/>
</dbReference>
<name>A0A0J7KVR4_LASNI</name>
<dbReference type="Gene3D" id="3.40.50.720">
    <property type="entry name" value="NAD(P)-binding Rossmann-like Domain"/>
    <property type="match status" value="2"/>
</dbReference>
<dbReference type="PANTHER" id="PTHR43981">
    <property type="entry name" value="ENOYL-[ACYL-CARRIER-PROTEIN] REDUCTASE, MITOCHONDRIAL"/>
    <property type="match status" value="1"/>
</dbReference>
<evidence type="ECO:0000256" key="5">
    <source>
        <dbReference type="ARBA" id="ARBA00023002"/>
    </source>
</evidence>
<dbReference type="InterPro" id="IPR036291">
    <property type="entry name" value="NAD(P)-bd_dom_sf"/>
</dbReference>
<dbReference type="AlphaFoldDB" id="A0A0J7KVR4"/>
<evidence type="ECO:0000313" key="10">
    <source>
        <dbReference type="EMBL" id="KMQ94393.1"/>
    </source>
</evidence>
<dbReference type="GO" id="GO:0006631">
    <property type="term" value="P:fatty acid metabolic process"/>
    <property type="evidence" value="ECO:0007669"/>
    <property type="project" value="TreeGrafter"/>
</dbReference>
<dbReference type="PANTHER" id="PTHR43981:SF2">
    <property type="entry name" value="ENOYL-[ACYL-CARRIER-PROTEIN] REDUCTASE, MITOCHONDRIAL"/>
    <property type="match status" value="1"/>
</dbReference>
<keyword evidence="5" id="KW-0560">Oxidoreductase</keyword>
<dbReference type="PaxDb" id="67767-A0A0J7KVR4"/>
<gene>
    <name evidence="10" type="ORF">RF55_5466</name>
</gene>
<evidence type="ECO:0000313" key="11">
    <source>
        <dbReference type="Proteomes" id="UP000036403"/>
    </source>
</evidence>
<dbReference type="SUPFAM" id="SSF51735">
    <property type="entry name" value="NAD(P)-binding Rossmann-fold domains"/>
    <property type="match status" value="1"/>
</dbReference>
<evidence type="ECO:0000256" key="3">
    <source>
        <dbReference type="ARBA" id="ARBA00022857"/>
    </source>
</evidence>
<dbReference type="SUPFAM" id="SSF50129">
    <property type="entry name" value="GroES-like"/>
    <property type="match status" value="1"/>
</dbReference>
<protein>
    <recommendedName>
        <fullName evidence="7">Enoyl-[acyl-carrier-protein] reductase, mitochondrial</fullName>
    </recommendedName>
    <alternativeName>
        <fullName evidence="8">2-enoyl thioester reductase</fullName>
    </alternativeName>
</protein>
<keyword evidence="3" id="KW-0521">NADP</keyword>
<sequence length="652" mass="71103">MLKREGATYKYKKNWHPFLVEDLTDEGGHLITGQNPASASSVGDRLAEILMEDDPLSISEFGNPEEVVSYKECPLPEPKAGEVRVRMLLAPIHNHHLWYIKGRYGIKPTLPAVSGDEAIGLIEKIGPEVKGLHVAQKVVACKMWGTWAEAFIAKATDVVPIPKGVPDEVAAQIFSMPLSTMMLLGMAGAKEGDWIIQNAANGAVGKMLAGIAATRRIHVVSLVRSEQAKSEMTMLGIKNVVITSDPDWKEQDGGTLVAFGAQTQQPIMLDPADVIFRNKKVRGFWATRSAKEIPPKVKLKMLFNVIKAVLLGKLTLSEAGGFNLERLSKALALKNLAGLLRAGKIHLPVAGVFPLSEYKAALALAEKSGRNGIVAFSALSPALALASQKEDSLKTEDVSQNLPLKDKKILFVLSSKAKLEGQSPRPAGLWAQSLAAPYEILTKQDFATPYTKEFKKDPKAQALLAHTSRLSEVKATDYDAICYTSSYGMFYDLIDNADSIRLLTAFERAKKPIGLTSQGPLVLKNVTDTQGNPVVKVVVLKTMDHGRTYRTAELPEDQFLKKLKLVGTVPFLSETLVKSQGAEYKSRKNWEPLVVEDLTNEGGLLLTAQNPDSVELWSKALIQILLDKKSVETKIAKKGAIELSDDGQELAV</sequence>